<gene>
    <name evidence="3" type="ORF">BEMITA_LOCUS375</name>
</gene>
<keyword evidence="4" id="KW-1185">Reference proteome</keyword>
<reference evidence="3" key="1">
    <citation type="submission" date="2021-12" db="EMBL/GenBank/DDBJ databases">
        <authorList>
            <person name="King R."/>
        </authorList>
    </citation>
    <scope>NUCLEOTIDE SEQUENCE</scope>
</reference>
<evidence type="ECO:0000256" key="1">
    <source>
        <dbReference type="SAM" id="Coils"/>
    </source>
</evidence>
<dbReference type="AlphaFoldDB" id="A0A9P0G1C7"/>
<dbReference type="OrthoDB" id="10009315at2759"/>
<keyword evidence="2" id="KW-0472">Membrane</keyword>
<evidence type="ECO:0000313" key="3">
    <source>
        <dbReference type="EMBL" id="CAH0752803.1"/>
    </source>
</evidence>
<organism evidence="3 4">
    <name type="scientific">Bemisia tabaci</name>
    <name type="common">Sweetpotato whitefly</name>
    <name type="synonym">Aleurodes tabaci</name>
    <dbReference type="NCBI Taxonomy" id="7038"/>
    <lineage>
        <taxon>Eukaryota</taxon>
        <taxon>Metazoa</taxon>
        <taxon>Ecdysozoa</taxon>
        <taxon>Arthropoda</taxon>
        <taxon>Hexapoda</taxon>
        <taxon>Insecta</taxon>
        <taxon>Pterygota</taxon>
        <taxon>Neoptera</taxon>
        <taxon>Paraneoptera</taxon>
        <taxon>Hemiptera</taxon>
        <taxon>Sternorrhyncha</taxon>
        <taxon>Aleyrodoidea</taxon>
        <taxon>Aleyrodidae</taxon>
        <taxon>Aleyrodinae</taxon>
        <taxon>Bemisia</taxon>
    </lineage>
</organism>
<proteinExistence type="predicted"/>
<accession>A0A9P0G1C7</accession>
<keyword evidence="2" id="KW-1133">Transmembrane helix</keyword>
<feature type="coiled-coil region" evidence="1">
    <location>
        <begin position="234"/>
        <end position="261"/>
    </location>
</feature>
<evidence type="ECO:0000256" key="2">
    <source>
        <dbReference type="SAM" id="Phobius"/>
    </source>
</evidence>
<sequence>MEKDHPNSYELLHMTETDSDTNLEFSEIVLQAPRRKKYRRRATKGSSSKMSSHGLECWWAGRIVSLIFISGALLCWLVALTWFIVVLHSELRRLDLDVMSVVAGNQGIPDALQKCHSLSRELQQNQTDLRNRFNILSAQLANFSKQMTTIGNGLFDVEQRLRSSPELVNVPKILEDVASLGSKVNDYVTTTDQLKQTTQNLEKAQHIIESNITALKQNLTTIRSAPNILTSETEKHQNEEKEKVLNRIKKVEDDIKAVNETLSEKLQWAVNDQIKDHSAIENLQTVSQNVSAQVTTLQGVCSSQVLNNLSTSVQKMQTEFVGSMKQLSSLKSQVAQILDKEKIAQDHRPVLSSTDTSQSATTNLGV</sequence>
<dbReference type="Proteomes" id="UP001152759">
    <property type="component" value="Chromosome 1"/>
</dbReference>
<dbReference type="EMBL" id="OU963862">
    <property type="protein sequence ID" value="CAH0752803.1"/>
    <property type="molecule type" value="Genomic_DNA"/>
</dbReference>
<feature type="transmembrane region" description="Helical" evidence="2">
    <location>
        <begin position="59"/>
        <end position="87"/>
    </location>
</feature>
<protein>
    <submittedName>
        <fullName evidence="3">Uncharacterized protein</fullName>
    </submittedName>
</protein>
<evidence type="ECO:0000313" key="4">
    <source>
        <dbReference type="Proteomes" id="UP001152759"/>
    </source>
</evidence>
<name>A0A9P0G1C7_BEMTA</name>
<keyword evidence="2" id="KW-0812">Transmembrane</keyword>
<keyword evidence="1" id="KW-0175">Coiled coil</keyword>